<proteinExistence type="inferred from homology"/>
<evidence type="ECO:0000256" key="6">
    <source>
        <dbReference type="ARBA" id="ARBA00023136"/>
    </source>
</evidence>
<evidence type="ECO:0000256" key="7">
    <source>
        <dbReference type="SAM" id="Phobius"/>
    </source>
</evidence>
<reference evidence="11" key="1">
    <citation type="journal article" date="2019" name="Gigascience">
        <title>De novo genome assembly of the endangered Acer yangbiense, a plant species with extremely small populations endemic to Yunnan Province, China.</title>
        <authorList>
            <person name="Yang J."/>
            <person name="Wariss H.M."/>
            <person name="Tao L."/>
            <person name="Zhang R."/>
            <person name="Yun Q."/>
            <person name="Hollingsworth P."/>
            <person name="Dao Z."/>
            <person name="Luo G."/>
            <person name="Guo H."/>
            <person name="Ma Y."/>
            <person name="Sun W."/>
        </authorList>
    </citation>
    <scope>NUCLEOTIDE SEQUENCE [LARGE SCALE GENOMIC DNA]</scope>
    <source>
        <strain evidence="11">cv. Malutang</strain>
    </source>
</reference>
<comment type="caution">
    <text evidence="10">The sequence shown here is derived from an EMBL/GenBank/DDBJ whole genome shotgun (WGS) entry which is preliminary data.</text>
</comment>
<evidence type="ECO:0000313" key="11">
    <source>
        <dbReference type="Proteomes" id="UP000323000"/>
    </source>
</evidence>
<feature type="domain" description="Trichome birefringence-like C-terminal" evidence="8">
    <location>
        <begin position="135"/>
        <end position="252"/>
    </location>
</feature>
<evidence type="ECO:0000256" key="4">
    <source>
        <dbReference type="ARBA" id="ARBA00022968"/>
    </source>
</evidence>
<feature type="domain" description="Trichome birefringence-like N-terminal" evidence="9">
    <location>
        <begin position="82"/>
        <end position="134"/>
    </location>
</feature>
<evidence type="ECO:0000259" key="9">
    <source>
        <dbReference type="Pfam" id="PF14416"/>
    </source>
</evidence>
<dbReference type="Proteomes" id="UP000323000">
    <property type="component" value="Chromosome 4"/>
</dbReference>
<dbReference type="Pfam" id="PF14416">
    <property type="entry name" value="PMR5N"/>
    <property type="match status" value="1"/>
</dbReference>
<keyword evidence="11" id="KW-1185">Reference proteome</keyword>
<feature type="transmembrane region" description="Helical" evidence="7">
    <location>
        <begin position="21"/>
        <end position="39"/>
    </location>
</feature>
<evidence type="ECO:0000256" key="5">
    <source>
        <dbReference type="ARBA" id="ARBA00022989"/>
    </source>
</evidence>
<dbReference type="EMBL" id="VAHF01000004">
    <property type="protein sequence ID" value="TXG63628.1"/>
    <property type="molecule type" value="Genomic_DNA"/>
</dbReference>
<dbReference type="InterPro" id="IPR025846">
    <property type="entry name" value="TBL_N"/>
</dbReference>
<comment type="subcellular location">
    <subcellularLocation>
        <location evidence="1">Membrane</location>
        <topology evidence="1">Single-pass membrane protein</topology>
    </subcellularLocation>
</comment>
<evidence type="ECO:0000256" key="3">
    <source>
        <dbReference type="ARBA" id="ARBA00022692"/>
    </source>
</evidence>
<dbReference type="PANTHER" id="PTHR32285:SF213">
    <property type="entry name" value="PROTEIN TRICHOME BIREFRINGENCE-LIKE 11"/>
    <property type="match status" value="1"/>
</dbReference>
<dbReference type="Pfam" id="PF13839">
    <property type="entry name" value="PC-Esterase"/>
    <property type="match status" value="2"/>
</dbReference>
<evidence type="ECO:0000256" key="2">
    <source>
        <dbReference type="ARBA" id="ARBA00007727"/>
    </source>
</evidence>
<evidence type="ECO:0000259" key="8">
    <source>
        <dbReference type="Pfam" id="PF13839"/>
    </source>
</evidence>
<evidence type="ECO:0000256" key="1">
    <source>
        <dbReference type="ARBA" id="ARBA00004167"/>
    </source>
</evidence>
<dbReference type="GO" id="GO:0016020">
    <property type="term" value="C:membrane"/>
    <property type="evidence" value="ECO:0007669"/>
    <property type="project" value="UniProtKB-SubCell"/>
</dbReference>
<sequence length="383" mass="43920">MNRVNSIKKSKHLNPVEPLLGILRFVLIAVFFIAFFFYLDFRVVSTRSWFSLVSPSESESAPPPGVLISSGRPGYFDEGSERCVIFDGNWNWDDSYPLYQSTDCSLMDNGFRCLENGRPDHFYTKWRWQPKHCNLPRFDAKAMLEKLRDRRLVFVGDSISRNQWESLLCMLASGVPNNDSNSIYEVNGNPISKHRGFLVFIFKEYNCTVEYYRAPYLVLQSRAPAMAPKEVRMTLRVDKLVWTSKLWKDADTDFNTLTGFSRGGKWNSGGRCLLQKLPEFGSLPVSYGPHYSTVSDVLSNRSEELQVKNLDVLNVTSMTSRRKDGHPSLYNLSPEAGPRSLHIQDCSHWCLPGVPDSWNELLYVLFLKRESVRLPNSTQPSEI</sequence>
<dbReference type="InterPro" id="IPR026057">
    <property type="entry name" value="TBL_C"/>
</dbReference>
<feature type="domain" description="Trichome birefringence-like C-terminal" evidence="8">
    <location>
        <begin position="262"/>
        <end position="363"/>
    </location>
</feature>
<keyword evidence="5 7" id="KW-1133">Transmembrane helix</keyword>
<dbReference type="PANTHER" id="PTHR32285">
    <property type="entry name" value="PROTEIN TRICHOME BIREFRINGENCE-LIKE 9-RELATED"/>
    <property type="match status" value="1"/>
</dbReference>
<dbReference type="AlphaFoldDB" id="A0A5C7I3Q2"/>
<gene>
    <name evidence="10" type="ORF">EZV62_010622</name>
</gene>
<dbReference type="GO" id="GO:0005794">
    <property type="term" value="C:Golgi apparatus"/>
    <property type="evidence" value="ECO:0007669"/>
    <property type="project" value="TreeGrafter"/>
</dbReference>
<comment type="similarity">
    <text evidence="2">Belongs to the PC-esterase family. TBL subfamily.</text>
</comment>
<organism evidence="10 11">
    <name type="scientific">Acer yangbiense</name>
    <dbReference type="NCBI Taxonomy" id="1000413"/>
    <lineage>
        <taxon>Eukaryota</taxon>
        <taxon>Viridiplantae</taxon>
        <taxon>Streptophyta</taxon>
        <taxon>Embryophyta</taxon>
        <taxon>Tracheophyta</taxon>
        <taxon>Spermatophyta</taxon>
        <taxon>Magnoliopsida</taxon>
        <taxon>eudicotyledons</taxon>
        <taxon>Gunneridae</taxon>
        <taxon>Pentapetalae</taxon>
        <taxon>rosids</taxon>
        <taxon>malvids</taxon>
        <taxon>Sapindales</taxon>
        <taxon>Sapindaceae</taxon>
        <taxon>Hippocastanoideae</taxon>
        <taxon>Acereae</taxon>
        <taxon>Acer</taxon>
    </lineage>
</organism>
<dbReference type="GO" id="GO:0016413">
    <property type="term" value="F:O-acetyltransferase activity"/>
    <property type="evidence" value="ECO:0007669"/>
    <property type="project" value="InterPro"/>
</dbReference>
<protein>
    <submittedName>
        <fullName evidence="10">Uncharacterized protein</fullName>
    </submittedName>
</protein>
<dbReference type="InterPro" id="IPR029962">
    <property type="entry name" value="TBL"/>
</dbReference>
<keyword evidence="3 7" id="KW-0812">Transmembrane</keyword>
<dbReference type="OrthoDB" id="630188at2759"/>
<keyword evidence="4" id="KW-0735">Signal-anchor</keyword>
<name>A0A5C7I3Q2_9ROSI</name>
<accession>A0A5C7I3Q2</accession>
<evidence type="ECO:0000313" key="10">
    <source>
        <dbReference type="EMBL" id="TXG63628.1"/>
    </source>
</evidence>
<keyword evidence="6 7" id="KW-0472">Membrane</keyword>